<accession>A0A915B232</accession>
<evidence type="ECO:0000313" key="2">
    <source>
        <dbReference type="WBParaSite" id="PgR024_g038_t04"/>
    </source>
</evidence>
<sequence>MVGSRCGGIFEGDENEQIRLDETHSERLLFTETALSKGESCTKIIAYAKRSCGNLSKSWNESRGLSNGVCGNSASVNCSEHHCKRCRG</sequence>
<protein>
    <submittedName>
        <fullName evidence="2">FHA domain-containing protein</fullName>
    </submittedName>
</protein>
<evidence type="ECO:0000313" key="1">
    <source>
        <dbReference type="Proteomes" id="UP000887569"/>
    </source>
</evidence>
<organism evidence="1 2">
    <name type="scientific">Parascaris univalens</name>
    <name type="common">Nematode worm</name>
    <dbReference type="NCBI Taxonomy" id="6257"/>
    <lineage>
        <taxon>Eukaryota</taxon>
        <taxon>Metazoa</taxon>
        <taxon>Ecdysozoa</taxon>
        <taxon>Nematoda</taxon>
        <taxon>Chromadorea</taxon>
        <taxon>Rhabditida</taxon>
        <taxon>Spirurina</taxon>
        <taxon>Ascaridomorpha</taxon>
        <taxon>Ascaridoidea</taxon>
        <taxon>Ascarididae</taxon>
        <taxon>Parascaris</taxon>
    </lineage>
</organism>
<proteinExistence type="predicted"/>
<name>A0A915B232_PARUN</name>
<dbReference type="WBParaSite" id="PgR024_g038_t04">
    <property type="protein sequence ID" value="PgR024_g038_t04"/>
    <property type="gene ID" value="PgR024_g038"/>
</dbReference>
<dbReference type="Proteomes" id="UP000887569">
    <property type="component" value="Unplaced"/>
</dbReference>
<reference evidence="2" key="1">
    <citation type="submission" date="2022-11" db="UniProtKB">
        <authorList>
            <consortium name="WormBaseParasite"/>
        </authorList>
    </citation>
    <scope>IDENTIFICATION</scope>
</reference>
<dbReference type="AlphaFoldDB" id="A0A915B232"/>
<keyword evidence="1" id="KW-1185">Reference proteome</keyword>